<proteinExistence type="predicted"/>
<evidence type="ECO:0000313" key="2">
    <source>
        <dbReference type="Proteomes" id="UP000186277"/>
    </source>
</evidence>
<dbReference type="Pfam" id="PF03513">
    <property type="entry name" value="Cloacin_immun"/>
    <property type="match status" value="1"/>
</dbReference>
<name>A0A1Q5U300_9GAMM</name>
<evidence type="ECO:0000313" key="1">
    <source>
        <dbReference type="EMBL" id="OKP06848.1"/>
    </source>
</evidence>
<dbReference type="GO" id="GO:0015643">
    <property type="term" value="F:toxic substance binding"/>
    <property type="evidence" value="ECO:0007669"/>
    <property type="project" value="InterPro"/>
</dbReference>
<comment type="caution">
    <text evidence="1">The sequence shown here is derived from an EMBL/GenBank/DDBJ whole genome shotgun (WGS) entry which is preliminary data.</text>
</comment>
<dbReference type="AlphaFoldDB" id="A0A1Q5U300"/>
<organism evidence="1 2">
    <name type="scientific">Xenorhabdus thuongxuanensis</name>
    <dbReference type="NCBI Taxonomy" id="1873484"/>
    <lineage>
        <taxon>Bacteria</taxon>
        <taxon>Pseudomonadati</taxon>
        <taxon>Pseudomonadota</taxon>
        <taxon>Gammaproteobacteria</taxon>
        <taxon>Enterobacterales</taxon>
        <taxon>Morganellaceae</taxon>
        <taxon>Xenorhabdus</taxon>
    </lineage>
</organism>
<dbReference type="InterPro" id="IPR003063">
    <property type="entry name" value="Cloacn_immnty_fam"/>
</dbReference>
<accession>A0A1Q5U300</accession>
<dbReference type="SUPFAM" id="SSF54552">
    <property type="entry name" value="Colicin E3 immunity protein"/>
    <property type="match status" value="1"/>
</dbReference>
<sequence>MGIKLNLTWYNKTNEEFAGEEYSKDLGYDNSIIESCGLPLNDTLNNGVFDVLDTWVPVLQSKFSHSINFDKYIYQISFDYQE</sequence>
<reference evidence="1 2" key="1">
    <citation type="submission" date="2016-09" db="EMBL/GenBank/DDBJ databases">
        <title>Xenorhabdus thuongxuanensis sp. nov. and Xenorhabdus eapokensis sp. nov., isolated from Steinernema species.</title>
        <authorList>
            <person name="Kaempfer P."/>
            <person name="Tobias N.J."/>
            <person name="Phan Ke L."/>
            <person name="Bode H.B."/>
            <person name="Glaeser S.P."/>
        </authorList>
    </citation>
    <scope>NUCLEOTIDE SEQUENCE [LARGE SCALE GENOMIC DNA]</scope>
    <source>
        <strain evidence="1 2">30TX1</strain>
    </source>
</reference>
<dbReference type="PRINTS" id="PR01296">
    <property type="entry name" value="CLOACNIMMNTY"/>
</dbReference>
<dbReference type="Proteomes" id="UP000186277">
    <property type="component" value="Unassembled WGS sequence"/>
</dbReference>
<gene>
    <name evidence="1" type="ORF">Xentx_01755</name>
</gene>
<dbReference type="OrthoDB" id="7009318at2"/>
<dbReference type="InterPro" id="IPR036528">
    <property type="entry name" value="Cloacn_immnty_sf"/>
</dbReference>
<dbReference type="GO" id="GO:0030153">
    <property type="term" value="P:bacteriocin immunity"/>
    <property type="evidence" value="ECO:0007669"/>
    <property type="project" value="InterPro"/>
</dbReference>
<dbReference type="RefSeq" id="WP_074019866.1">
    <property type="nucleotide sequence ID" value="NZ_CAWMWP010000002.1"/>
</dbReference>
<dbReference type="Gene3D" id="3.10.50.20">
    <property type="entry name" value="Cloacin immunity protein"/>
    <property type="match status" value="1"/>
</dbReference>
<keyword evidence="2" id="KW-1185">Reference proteome</keyword>
<protein>
    <submittedName>
        <fullName evidence="1">Cloacin</fullName>
    </submittedName>
</protein>
<dbReference type="EMBL" id="MKGR01000010">
    <property type="protein sequence ID" value="OKP06848.1"/>
    <property type="molecule type" value="Genomic_DNA"/>
</dbReference>